<dbReference type="Pfam" id="PF13439">
    <property type="entry name" value="Glyco_transf_4"/>
    <property type="match status" value="1"/>
</dbReference>
<dbReference type="SUPFAM" id="SSF53756">
    <property type="entry name" value="UDP-Glycosyltransferase/glycogen phosphorylase"/>
    <property type="match status" value="1"/>
</dbReference>
<sequence>MTMPLRIGIIAPPWLPVPPPLHSEAETAVDQLARGLTEAGYQVTLFTTGDAKCPVDVRSYFPTALGTGRADRRAELVHVEHAYRELAQMDVIHDHTLAGLQRAGWRSGHGPVITTIHGKVTPERHQLYSEASRHVAVVASSWAQRRDVPDTPVTAVVHYGVDTADYPSGLGDGRYVMFSGRLTWQSGAHLAIAAARRAGKRIVVAGGMADVADRRYFAERVMPGLGRDVVYVGDIGGDRRNALLAGAEALIYPSRDTDPGGLSMIEALACGTPVVALRDGVALEIVESGRTGFLCVDRSEFTNRLHRIGEINRALCRASVEVRFSADRMVATYLALYRRVTGVKHVPRRRAARRLRSIA</sequence>
<dbReference type="EMBL" id="JAAGOA010000007">
    <property type="protein sequence ID" value="NEE00916.1"/>
    <property type="molecule type" value="Genomic_DNA"/>
</dbReference>
<protein>
    <submittedName>
        <fullName evidence="4">Glycosyltransferase family 4 protein</fullName>
    </submittedName>
</protein>
<dbReference type="PANTHER" id="PTHR45947:SF3">
    <property type="entry name" value="SULFOQUINOVOSYL TRANSFERASE SQD2"/>
    <property type="match status" value="1"/>
</dbReference>
<evidence type="ECO:0000313" key="5">
    <source>
        <dbReference type="Proteomes" id="UP000475214"/>
    </source>
</evidence>
<evidence type="ECO:0000256" key="1">
    <source>
        <dbReference type="ARBA" id="ARBA00022676"/>
    </source>
</evidence>
<dbReference type="RefSeq" id="WP_163737536.1">
    <property type="nucleotide sequence ID" value="NZ_JAAGOA010000007.1"/>
</dbReference>
<evidence type="ECO:0000259" key="3">
    <source>
        <dbReference type="Pfam" id="PF13439"/>
    </source>
</evidence>
<reference evidence="4 5" key="1">
    <citation type="submission" date="2020-02" db="EMBL/GenBank/DDBJ databases">
        <authorList>
            <person name="Li X.-J."/>
            <person name="Han X.-M."/>
        </authorList>
    </citation>
    <scope>NUCLEOTIDE SEQUENCE [LARGE SCALE GENOMIC DNA]</scope>
    <source>
        <strain evidence="4 5">CCTCC AB 2017055</strain>
    </source>
</reference>
<organism evidence="4 5">
    <name type="scientific">Phytoactinopolyspora halotolerans</name>
    <dbReference type="NCBI Taxonomy" id="1981512"/>
    <lineage>
        <taxon>Bacteria</taxon>
        <taxon>Bacillati</taxon>
        <taxon>Actinomycetota</taxon>
        <taxon>Actinomycetes</taxon>
        <taxon>Jiangellales</taxon>
        <taxon>Jiangellaceae</taxon>
        <taxon>Phytoactinopolyspora</taxon>
    </lineage>
</organism>
<dbReference type="InterPro" id="IPR050194">
    <property type="entry name" value="Glycosyltransferase_grp1"/>
</dbReference>
<name>A0A6L9S6X6_9ACTN</name>
<dbReference type="GO" id="GO:0016757">
    <property type="term" value="F:glycosyltransferase activity"/>
    <property type="evidence" value="ECO:0007669"/>
    <property type="project" value="UniProtKB-KW"/>
</dbReference>
<accession>A0A6L9S6X6</accession>
<dbReference type="InterPro" id="IPR028098">
    <property type="entry name" value="Glyco_trans_4-like_N"/>
</dbReference>
<dbReference type="PANTHER" id="PTHR45947">
    <property type="entry name" value="SULFOQUINOVOSYL TRANSFERASE SQD2"/>
    <property type="match status" value="1"/>
</dbReference>
<keyword evidence="5" id="KW-1185">Reference proteome</keyword>
<dbReference type="AlphaFoldDB" id="A0A6L9S6X6"/>
<evidence type="ECO:0000313" key="4">
    <source>
        <dbReference type="EMBL" id="NEE00916.1"/>
    </source>
</evidence>
<feature type="domain" description="Glycosyltransferase subfamily 4-like N-terminal" evidence="3">
    <location>
        <begin position="25"/>
        <end position="164"/>
    </location>
</feature>
<dbReference type="Proteomes" id="UP000475214">
    <property type="component" value="Unassembled WGS sequence"/>
</dbReference>
<dbReference type="Gene3D" id="3.40.50.2000">
    <property type="entry name" value="Glycogen Phosphorylase B"/>
    <property type="match status" value="2"/>
</dbReference>
<keyword evidence="2 4" id="KW-0808">Transferase</keyword>
<gene>
    <name evidence="4" type="ORF">G1H10_12130</name>
</gene>
<keyword evidence="1" id="KW-0328">Glycosyltransferase</keyword>
<comment type="caution">
    <text evidence="4">The sequence shown here is derived from an EMBL/GenBank/DDBJ whole genome shotgun (WGS) entry which is preliminary data.</text>
</comment>
<evidence type="ECO:0000256" key="2">
    <source>
        <dbReference type="ARBA" id="ARBA00022679"/>
    </source>
</evidence>
<dbReference type="Pfam" id="PF13692">
    <property type="entry name" value="Glyco_trans_1_4"/>
    <property type="match status" value="1"/>
</dbReference>
<proteinExistence type="predicted"/>
<dbReference type="GO" id="GO:1901137">
    <property type="term" value="P:carbohydrate derivative biosynthetic process"/>
    <property type="evidence" value="ECO:0007669"/>
    <property type="project" value="UniProtKB-ARBA"/>
</dbReference>